<dbReference type="GO" id="GO:0019316">
    <property type="term" value="P:D-allose catabolic process"/>
    <property type="evidence" value="ECO:0007669"/>
    <property type="project" value="TreeGrafter"/>
</dbReference>
<protein>
    <submittedName>
        <fullName evidence="3">Ribose-5-phosphate isomerase</fullName>
        <ecNumber evidence="3">5.3.1.6</ecNumber>
    </submittedName>
</protein>
<keyword evidence="3" id="KW-0413">Isomerase</keyword>
<dbReference type="GO" id="GO:0009052">
    <property type="term" value="P:pentose-phosphate shunt, non-oxidative branch"/>
    <property type="evidence" value="ECO:0007669"/>
    <property type="project" value="TreeGrafter"/>
</dbReference>
<dbReference type="InterPro" id="IPR036569">
    <property type="entry name" value="RpiB_LacA_LacB_sf"/>
</dbReference>
<feature type="active site" description="Proton donor" evidence="2">
    <location>
        <position position="98"/>
    </location>
</feature>
<dbReference type="PANTHER" id="PTHR30345">
    <property type="entry name" value="RIBOSE-5-PHOSPHATE ISOMERASE B"/>
    <property type="match status" value="1"/>
</dbReference>
<dbReference type="Gene3D" id="3.40.1400.10">
    <property type="entry name" value="Sugar-phosphate isomerase, RpiB/LacA/LacB"/>
    <property type="match status" value="1"/>
</dbReference>
<dbReference type="GO" id="GO:0004751">
    <property type="term" value="F:ribose-5-phosphate isomerase activity"/>
    <property type="evidence" value="ECO:0007669"/>
    <property type="project" value="UniProtKB-EC"/>
</dbReference>
<dbReference type="Proteomes" id="UP000230214">
    <property type="component" value="Unassembled WGS sequence"/>
</dbReference>
<organism evidence="3 4">
    <name type="scientific">candidate division WWE3 bacterium CG10_big_fil_rev_8_21_14_0_10_32_10</name>
    <dbReference type="NCBI Taxonomy" id="1975090"/>
    <lineage>
        <taxon>Bacteria</taxon>
        <taxon>Katanobacteria</taxon>
    </lineage>
</organism>
<dbReference type="PANTHER" id="PTHR30345:SF0">
    <property type="entry name" value="DNA DAMAGE-REPAIR_TOLERATION PROTEIN DRT102"/>
    <property type="match status" value="1"/>
</dbReference>
<comment type="similarity">
    <text evidence="1">Belongs to the LacAB/RpiB family.</text>
</comment>
<dbReference type="NCBIfam" id="NF004051">
    <property type="entry name" value="PRK05571.1"/>
    <property type="match status" value="1"/>
</dbReference>
<dbReference type="AlphaFoldDB" id="A0A2H0RBQ0"/>
<feature type="active site" description="Proton acceptor" evidence="2">
    <location>
        <position position="65"/>
    </location>
</feature>
<evidence type="ECO:0000313" key="3">
    <source>
        <dbReference type="EMBL" id="PIR43796.1"/>
    </source>
</evidence>
<evidence type="ECO:0000313" key="4">
    <source>
        <dbReference type="Proteomes" id="UP000230214"/>
    </source>
</evidence>
<sequence>MLYLGADHRGFELKEKIKKYLESIDTEVNDLGAYELTSDDDYNDYAMEVAKYVRLERDNLGILICGTGIGMDIVANKHKNVRAALCFNKEFVVLAREHESANILCLPADFITFEEAKEMVDIFLRTPFSMQEKHVKRITKISDMEKGGLV</sequence>
<dbReference type="PIRSF" id="PIRSF005384">
    <property type="entry name" value="RpiB_LacA_B"/>
    <property type="match status" value="1"/>
</dbReference>
<comment type="caution">
    <text evidence="3">The sequence shown here is derived from an EMBL/GenBank/DDBJ whole genome shotgun (WGS) entry which is preliminary data.</text>
</comment>
<evidence type="ECO:0000256" key="2">
    <source>
        <dbReference type="PIRSR" id="PIRSR005384-1"/>
    </source>
</evidence>
<evidence type="ECO:0000256" key="1">
    <source>
        <dbReference type="ARBA" id="ARBA00008754"/>
    </source>
</evidence>
<gene>
    <name evidence="3" type="ORF">COV24_00970</name>
</gene>
<dbReference type="SUPFAM" id="SSF89623">
    <property type="entry name" value="Ribose/Galactose isomerase RpiB/AlsB"/>
    <property type="match status" value="1"/>
</dbReference>
<reference evidence="3 4" key="1">
    <citation type="submission" date="2017-09" db="EMBL/GenBank/DDBJ databases">
        <title>Depth-based differentiation of microbial function through sediment-hosted aquifers and enrichment of novel symbionts in the deep terrestrial subsurface.</title>
        <authorList>
            <person name="Probst A.J."/>
            <person name="Ladd B."/>
            <person name="Jarett J.K."/>
            <person name="Geller-Mcgrath D.E."/>
            <person name="Sieber C.M."/>
            <person name="Emerson J.B."/>
            <person name="Anantharaman K."/>
            <person name="Thomas B.C."/>
            <person name="Malmstrom R."/>
            <person name="Stieglmeier M."/>
            <person name="Klingl A."/>
            <person name="Woyke T."/>
            <person name="Ryan C.M."/>
            <person name="Banfield J.F."/>
        </authorList>
    </citation>
    <scope>NUCLEOTIDE SEQUENCE [LARGE SCALE GENOMIC DNA]</scope>
    <source>
        <strain evidence="3">CG10_big_fil_rev_8_21_14_0_10_32_10</strain>
    </source>
</reference>
<dbReference type="InterPro" id="IPR003500">
    <property type="entry name" value="RpiB_LacA_LacB"/>
</dbReference>
<dbReference type="EC" id="5.3.1.6" evidence="3"/>
<proteinExistence type="inferred from homology"/>
<name>A0A2H0RBQ0_UNCKA</name>
<dbReference type="NCBIfam" id="TIGR00689">
    <property type="entry name" value="rpiB_lacA_lacB"/>
    <property type="match status" value="1"/>
</dbReference>
<accession>A0A2H0RBQ0</accession>
<dbReference type="Pfam" id="PF02502">
    <property type="entry name" value="LacAB_rpiB"/>
    <property type="match status" value="1"/>
</dbReference>
<dbReference type="EMBL" id="PCXU01000011">
    <property type="protein sequence ID" value="PIR43796.1"/>
    <property type="molecule type" value="Genomic_DNA"/>
</dbReference>